<sequence length="138" mass="15077">MPMARPTVQPLVFGLVEYDGKLLVHEERDDVSGRTVWRPPGGTIAFGERAENALRRQVPASLGRLAGVKAFGALENHPVVDGRPGHQIVLLYEATLADPNCYGAADLDGARWHPVLDFVEGREMLAPEGLADLLDWEP</sequence>
<organism evidence="2 3">
    <name type="scientific">Amycolatopsis pretoriensis</name>
    <dbReference type="NCBI Taxonomy" id="218821"/>
    <lineage>
        <taxon>Bacteria</taxon>
        <taxon>Bacillati</taxon>
        <taxon>Actinomycetota</taxon>
        <taxon>Actinomycetes</taxon>
        <taxon>Pseudonocardiales</taxon>
        <taxon>Pseudonocardiaceae</taxon>
        <taxon>Amycolatopsis</taxon>
    </lineage>
</organism>
<name>A0A1H5R6Z1_9PSEU</name>
<dbReference type="Pfam" id="PF00293">
    <property type="entry name" value="NUDIX"/>
    <property type="match status" value="1"/>
</dbReference>
<dbReference type="Proteomes" id="UP000198878">
    <property type="component" value="Unassembled WGS sequence"/>
</dbReference>
<dbReference type="InterPro" id="IPR015797">
    <property type="entry name" value="NUDIX_hydrolase-like_dom_sf"/>
</dbReference>
<dbReference type="InterPro" id="IPR000086">
    <property type="entry name" value="NUDIX_hydrolase_dom"/>
</dbReference>
<dbReference type="OrthoDB" id="193829at2"/>
<dbReference type="SUPFAM" id="SSF55811">
    <property type="entry name" value="Nudix"/>
    <property type="match status" value="1"/>
</dbReference>
<evidence type="ECO:0000259" key="1">
    <source>
        <dbReference type="Pfam" id="PF00293"/>
    </source>
</evidence>
<gene>
    <name evidence="2" type="ORF">SAMN05421837_10762</name>
</gene>
<reference evidence="3" key="1">
    <citation type="submission" date="2016-10" db="EMBL/GenBank/DDBJ databases">
        <authorList>
            <person name="Varghese N."/>
            <person name="Submissions S."/>
        </authorList>
    </citation>
    <scope>NUCLEOTIDE SEQUENCE [LARGE SCALE GENOMIC DNA]</scope>
    <source>
        <strain evidence="3">DSM 44654</strain>
    </source>
</reference>
<evidence type="ECO:0000313" key="3">
    <source>
        <dbReference type="Proteomes" id="UP000198878"/>
    </source>
</evidence>
<evidence type="ECO:0000313" key="2">
    <source>
        <dbReference type="EMBL" id="SEF33824.1"/>
    </source>
</evidence>
<accession>A0A1H5R6Z1</accession>
<dbReference type="AlphaFoldDB" id="A0A1H5R6Z1"/>
<proteinExistence type="predicted"/>
<dbReference type="STRING" id="218821.SAMN05421837_10762"/>
<protein>
    <submittedName>
        <fullName evidence="2">ADP-ribose pyrophosphatase YjhB, NUDIX family</fullName>
    </submittedName>
</protein>
<dbReference type="RefSeq" id="WP_086674687.1">
    <property type="nucleotide sequence ID" value="NZ_FNUJ01000007.1"/>
</dbReference>
<dbReference type="Gene3D" id="3.90.79.10">
    <property type="entry name" value="Nucleoside Triphosphate Pyrophosphohydrolase"/>
    <property type="match status" value="1"/>
</dbReference>
<keyword evidence="3" id="KW-1185">Reference proteome</keyword>
<feature type="domain" description="Nudix hydrolase" evidence="1">
    <location>
        <begin position="13"/>
        <end position="121"/>
    </location>
</feature>
<dbReference type="EMBL" id="FNUJ01000007">
    <property type="protein sequence ID" value="SEF33824.1"/>
    <property type="molecule type" value="Genomic_DNA"/>
</dbReference>